<evidence type="ECO:0000313" key="2">
    <source>
        <dbReference type="Proteomes" id="UP000828941"/>
    </source>
</evidence>
<reference evidence="1 2" key="1">
    <citation type="journal article" date="2022" name="DNA Res.">
        <title>Chromosomal-level genome assembly of the orchid tree Bauhinia variegata (Leguminosae; Cercidoideae) supports the allotetraploid origin hypothesis of Bauhinia.</title>
        <authorList>
            <person name="Zhong Y."/>
            <person name="Chen Y."/>
            <person name="Zheng D."/>
            <person name="Pang J."/>
            <person name="Liu Y."/>
            <person name="Luo S."/>
            <person name="Meng S."/>
            <person name="Qian L."/>
            <person name="Wei D."/>
            <person name="Dai S."/>
            <person name="Zhou R."/>
        </authorList>
    </citation>
    <scope>NUCLEOTIDE SEQUENCE [LARGE SCALE GENOMIC DNA]</scope>
    <source>
        <strain evidence="1">BV-YZ2020</strain>
    </source>
</reference>
<accession>A0ACB9MU12</accession>
<dbReference type="Proteomes" id="UP000828941">
    <property type="component" value="Chromosome 8"/>
</dbReference>
<proteinExistence type="predicted"/>
<organism evidence="1 2">
    <name type="scientific">Bauhinia variegata</name>
    <name type="common">Purple orchid tree</name>
    <name type="synonym">Phanera variegata</name>
    <dbReference type="NCBI Taxonomy" id="167791"/>
    <lineage>
        <taxon>Eukaryota</taxon>
        <taxon>Viridiplantae</taxon>
        <taxon>Streptophyta</taxon>
        <taxon>Embryophyta</taxon>
        <taxon>Tracheophyta</taxon>
        <taxon>Spermatophyta</taxon>
        <taxon>Magnoliopsida</taxon>
        <taxon>eudicotyledons</taxon>
        <taxon>Gunneridae</taxon>
        <taxon>Pentapetalae</taxon>
        <taxon>rosids</taxon>
        <taxon>fabids</taxon>
        <taxon>Fabales</taxon>
        <taxon>Fabaceae</taxon>
        <taxon>Cercidoideae</taxon>
        <taxon>Cercideae</taxon>
        <taxon>Bauhiniinae</taxon>
        <taxon>Bauhinia</taxon>
    </lineage>
</organism>
<sequence length="405" mass="44776">MGTKMHLSTVLMILIITVLSRTPWVASVVVPSSNCYAFNNSSHIVDFSSWIGHLFEYEGKDSDLVIRFCKDVESRSQTGYVDFGRFDIFNYFIAGSGQSHFVQGFHNGDLMNCEQSYDKMGRTAQVNIICGNCLTGQCKGRLGCICSVTYESNCRVLVELAIPCEHPGPRVFQGFTVGFHPRSWELVYNGLTQFGFAKSFRDFSFRTEQLQVTLYMTAIASLSSSVQKPSVKVLPNEGLEVRLSGSAANGMPPTTLTPSMLIVGWRCEVARDTPYEVNITIPVEGYEPIHFVLTKMCEYKQAEEGGTTRGWAIFGVLSCIFFVFSTLFCCGGFIYKTKVERQRGIDALPGMTILSACLETVSGAGQGYSRPEDLNSGVASEASWERPPGSVQGPRRSTERKYGSI</sequence>
<name>A0ACB9MU12_BAUVA</name>
<protein>
    <submittedName>
        <fullName evidence="1">Uncharacterized protein</fullName>
    </submittedName>
</protein>
<dbReference type="EMBL" id="CM039433">
    <property type="protein sequence ID" value="KAI4327655.1"/>
    <property type="molecule type" value="Genomic_DNA"/>
</dbReference>
<keyword evidence="2" id="KW-1185">Reference proteome</keyword>
<comment type="caution">
    <text evidence="1">The sequence shown here is derived from an EMBL/GenBank/DDBJ whole genome shotgun (WGS) entry which is preliminary data.</text>
</comment>
<gene>
    <name evidence="1" type="ORF">L6164_020091</name>
</gene>
<evidence type="ECO:0000313" key="1">
    <source>
        <dbReference type="EMBL" id="KAI4327655.1"/>
    </source>
</evidence>